<dbReference type="InterPro" id="IPR050378">
    <property type="entry name" value="Metallo-dep_Hydrolases_sf"/>
</dbReference>
<dbReference type="EMBL" id="JACYTQ010000001">
    <property type="protein sequence ID" value="MBD8487277.1"/>
    <property type="molecule type" value="Genomic_DNA"/>
</dbReference>
<dbReference type="Proteomes" id="UP000647133">
    <property type="component" value="Unassembled WGS sequence"/>
</dbReference>
<feature type="domain" description="Amidohydrolase 3" evidence="1">
    <location>
        <begin position="79"/>
        <end position="237"/>
    </location>
</feature>
<protein>
    <submittedName>
        <fullName evidence="2">D-aminoacylase</fullName>
    </submittedName>
</protein>
<dbReference type="PROSITE" id="PS51257">
    <property type="entry name" value="PROKAR_LIPOPROTEIN"/>
    <property type="match status" value="1"/>
</dbReference>
<evidence type="ECO:0000313" key="2">
    <source>
        <dbReference type="EMBL" id="MBD8487277.1"/>
    </source>
</evidence>
<dbReference type="Pfam" id="PF07969">
    <property type="entry name" value="Amidohydro_3"/>
    <property type="match status" value="1"/>
</dbReference>
<reference evidence="2 3" key="1">
    <citation type="submission" date="2020-09" db="EMBL/GenBank/DDBJ databases">
        <title>Echinicola sp. CAU 1574 isolated from sand of Sido Beach.</title>
        <authorList>
            <person name="Kim W."/>
        </authorList>
    </citation>
    <scope>NUCLEOTIDE SEQUENCE [LARGE SCALE GENOMIC DNA]</scope>
    <source>
        <strain evidence="2 3">CAU 1574</strain>
    </source>
</reference>
<evidence type="ECO:0000259" key="1">
    <source>
        <dbReference type="Pfam" id="PF07969"/>
    </source>
</evidence>
<gene>
    <name evidence="2" type="ORF">IFO69_00815</name>
</gene>
<name>A0ABR9AG69_9BACT</name>
<dbReference type="CDD" id="cd01297">
    <property type="entry name" value="D-aminoacylase"/>
    <property type="match status" value="1"/>
</dbReference>
<dbReference type="InterPro" id="IPR032466">
    <property type="entry name" value="Metal_Hydrolase"/>
</dbReference>
<comment type="caution">
    <text evidence="2">The sequence shown here is derived from an EMBL/GenBank/DDBJ whole genome shotgun (WGS) entry which is preliminary data.</text>
</comment>
<evidence type="ECO:0000313" key="3">
    <source>
        <dbReference type="Proteomes" id="UP000647133"/>
    </source>
</evidence>
<dbReference type="InterPro" id="IPR013108">
    <property type="entry name" value="Amidohydro_3"/>
</dbReference>
<dbReference type="SUPFAM" id="SSF51338">
    <property type="entry name" value="Composite domain of metallo-dependent hydrolases"/>
    <property type="match status" value="1"/>
</dbReference>
<dbReference type="SUPFAM" id="SSF51556">
    <property type="entry name" value="Metallo-dependent hydrolases"/>
    <property type="match status" value="1"/>
</dbReference>
<dbReference type="PANTHER" id="PTHR11647">
    <property type="entry name" value="HYDRANTOINASE/DIHYDROPYRIMIDINASE FAMILY MEMBER"/>
    <property type="match status" value="1"/>
</dbReference>
<dbReference type="Gene3D" id="3.30.1490.130">
    <property type="entry name" value="D-aminoacylase. Domain 3"/>
    <property type="match status" value="1"/>
</dbReference>
<keyword evidence="3" id="KW-1185">Reference proteome</keyword>
<dbReference type="PANTHER" id="PTHR11647:SF1">
    <property type="entry name" value="COLLAPSIN RESPONSE MEDIATOR PROTEIN"/>
    <property type="match status" value="1"/>
</dbReference>
<dbReference type="InterPro" id="IPR011059">
    <property type="entry name" value="Metal-dep_hydrolase_composite"/>
</dbReference>
<proteinExistence type="predicted"/>
<dbReference type="InterPro" id="IPR023100">
    <property type="entry name" value="D-aminoacylase_insert_dom_sf"/>
</dbReference>
<accession>A0ABR9AG69</accession>
<dbReference type="Gene3D" id="2.30.40.10">
    <property type="entry name" value="Urease, subunit C, domain 1"/>
    <property type="match status" value="1"/>
</dbReference>
<sequence length="528" mass="58319">MKLNEACGIAKLLRTILIMIFIVLISSCKKEVKVDVLISGAKVFDGTNTPSKAMEVGITGDRISYIGEKGIDEITAKTTIEAEGLYLAPGFIDPHTHVDRELSDPQQKGNVRYLKQGVTTVFAGNDGSSPMPIKRKLDEWERNGIGTNAALLVGHGSVRRVVMGMKAEEASPEKLEEMKSVVEKSMEEGAFGISTGLFYAPGSFANMKEVIELSKVVAAHKGIYDTHMRDEGSYNIGLMNAVKETIEIGKISGVDLHISHIKCLGTDVWDHSPEVVQLVEEARRSGLQVTANQYPYLASRTTLKAALVPRWAEDGGYEDMVSRFDQTDLRDSIIVGIKENIRKRGGPESLIFSDAKEEEMNGLSLGDMAKQLGLSLPETTMEVLKKDGSIQVISFNMKESDLNLFMQQPWVMTGSDGGAGHPRQFGTFSRKMRKYVIEEKVISLPFMVHSSSGLTAETFKIKDRGFVRTGYYADLILFDPSKVHDRATFENPYEEAVGMEYVWVNGQMAIEKGEYTGQLAGKALRHEP</sequence>
<organism evidence="2 3">
    <name type="scientific">Echinicola arenosa</name>
    <dbReference type="NCBI Taxonomy" id="2774144"/>
    <lineage>
        <taxon>Bacteria</taxon>
        <taxon>Pseudomonadati</taxon>
        <taxon>Bacteroidota</taxon>
        <taxon>Cytophagia</taxon>
        <taxon>Cytophagales</taxon>
        <taxon>Cyclobacteriaceae</taxon>
        <taxon>Echinicola</taxon>
    </lineage>
</organism>
<dbReference type="RefSeq" id="WP_192007057.1">
    <property type="nucleotide sequence ID" value="NZ_JACYTQ010000001.1"/>
</dbReference>
<dbReference type="Gene3D" id="3.20.20.140">
    <property type="entry name" value="Metal-dependent hydrolases"/>
    <property type="match status" value="1"/>
</dbReference>